<evidence type="ECO:0000256" key="3">
    <source>
        <dbReference type="ARBA" id="ARBA00023125"/>
    </source>
</evidence>
<dbReference type="InterPro" id="IPR037424">
    <property type="entry name" value="NocR_PBP2"/>
</dbReference>
<organism evidence="8 9">
    <name type="scientific">Rhizobium lentis</name>
    <dbReference type="NCBI Taxonomy" id="1138194"/>
    <lineage>
        <taxon>Bacteria</taxon>
        <taxon>Pseudomonadati</taxon>
        <taxon>Pseudomonadota</taxon>
        <taxon>Alphaproteobacteria</taxon>
        <taxon>Hyphomicrobiales</taxon>
        <taxon>Rhizobiaceae</taxon>
        <taxon>Rhizobium/Agrobacterium group</taxon>
        <taxon>Rhizobium</taxon>
    </lineage>
</organism>
<evidence type="ECO:0000313" key="8">
    <source>
        <dbReference type="EMBL" id="MBX5021693.1"/>
    </source>
</evidence>
<dbReference type="GeneID" id="66142253"/>
<evidence type="ECO:0000256" key="4">
    <source>
        <dbReference type="ARBA" id="ARBA00023159"/>
    </source>
</evidence>
<dbReference type="GO" id="GO:0043565">
    <property type="term" value="F:sequence-specific DNA binding"/>
    <property type="evidence" value="ECO:0007669"/>
    <property type="project" value="TreeGrafter"/>
</dbReference>
<dbReference type="PANTHER" id="PTHR30427">
    <property type="entry name" value="TRANSCRIPTIONAL ACTIVATOR PROTEIN LYSR"/>
    <property type="match status" value="1"/>
</dbReference>
<evidence type="ECO:0000259" key="7">
    <source>
        <dbReference type="PROSITE" id="PS50931"/>
    </source>
</evidence>
<dbReference type="RefSeq" id="WP_207244563.1">
    <property type="nucleotide sequence ID" value="NZ_CP071454.1"/>
</dbReference>
<evidence type="ECO:0000256" key="6">
    <source>
        <dbReference type="SAM" id="MobiDB-lite"/>
    </source>
</evidence>
<dbReference type="Pfam" id="PF03466">
    <property type="entry name" value="LysR_substrate"/>
    <property type="match status" value="1"/>
</dbReference>
<evidence type="ECO:0000313" key="9">
    <source>
        <dbReference type="Proteomes" id="UP000749740"/>
    </source>
</evidence>
<dbReference type="CDD" id="cd08415">
    <property type="entry name" value="PBP2_LysR_opines_like"/>
    <property type="match status" value="1"/>
</dbReference>
<evidence type="ECO:0000256" key="5">
    <source>
        <dbReference type="ARBA" id="ARBA00023163"/>
    </source>
</evidence>
<reference evidence="8" key="1">
    <citation type="submission" date="2020-04" db="EMBL/GenBank/DDBJ databases">
        <title>Global-level population genomics: horizontal gene transfer, symbiosis and evolution in Rhizobia.</title>
        <authorList>
            <person name="Gai Y."/>
        </authorList>
    </citation>
    <scope>NUCLEOTIDE SEQUENCE</scope>
    <source>
        <strain evidence="8">BLR57</strain>
    </source>
</reference>
<dbReference type="InterPro" id="IPR005119">
    <property type="entry name" value="LysR_subst-bd"/>
</dbReference>
<dbReference type="SUPFAM" id="SSF46785">
    <property type="entry name" value="Winged helix' DNA-binding domain"/>
    <property type="match status" value="1"/>
</dbReference>
<keyword evidence="4" id="KW-0010">Activator</keyword>
<keyword evidence="2" id="KW-0805">Transcription regulation</keyword>
<comment type="caution">
    <text evidence="8">The sequence shown here is derived from an EMBL/GenBank/DDBJ whole genome shotgun (WGS) entry which is preliminary data.</text>
</comment>
<keyword evidence="3" id="KW-0238">DNA-binding</keyword>
<dbReference type="GO" id="GO:0003700">
    <property type="term" value="F:DNA-binding transcription factor activity"/>
    <property type="evidence" value="ECO:0007669"/>
    <property type="project" value="InterPro"/>
</dbReference>
<dbReference type="Gene3D" id="3.40.190.290">
    <property type="match status" value="1"/>
</dbReference>
<gene>
    <name evidence="8" type="ORF">HJB63_03725</name>
</gene>
<dbReference type="GO" id="GO:0010628">
    <property type="term" value="P:positive regulation of gene expression"/>
    <property type="evidence" value="ECO:0007669"/>
    <property type="project" value="TreeGrafter"/>
</dbReference>
<dbReference type="InterPro" id="IPR036390">
    <property type="entry name" value="WH_DNA-bd_sf"/>
</dbReference>
<comment type="similarity">
    <text evidence="1">Belongs to the LysR transcriptional regulatory family.</text>
</comment>
<feature type="domain" description="HTH lysR-type" evidence="7">
    <location>
        <begin position="2"/>
        <end position="59"/>
    </location>
</feature>
<dbReference type="Pfam" id="PF00126">
    <property type="entry name" value="HTH_1"/>
    <property type="match status" value="1"/>
</dbReference>
<dbReference type="Gene3D" id="1.10.10.10">
    <property type="entry name" value="Winged helix-like DNA-binding domain superfamily/Winged helix DNA-binding domain"/>
    <property type="match status" value="1"/>
</dbReference>
<dbReference type="PROSITE" id="PS50931">
    <property type="entry name" value="HTH_LYSR"/>
    <property type="match status" value="1"/>
</dbReference>
<feature type="compositionally biased region" description="Basic residues" evidence="6">
    <location>
        <begin position="304"/>
        <end position="316"/>
    </location>
</feature>
<sequence length="316" mass="34927">MLTLRQIEVIRAIMVTGSIAGAARLLNVSAPGLSRLMKYTEDSLGIRLFDRRAGRYVPTSQARNIFDLLDTVHRKIDDLQSAVAGLGRGQSQELCIASVPSIANVMVPRAIAKLRQRFPDLSLDVNILKIEEAIDYLLLGRGELVAISSRFDHPLIEFEPLASGRLLCIVPETSPLAAKDKITPLEMSDHPLIGINPKDPYGAIMAAMFINNGIDYRMNIKARFGTTVCSLVAAGLGIAIIDEFTVAHGMVRGLKSIEIDADSIFHTYIAYRRDLPLSAYAEHFRQLLRHEMKSASSIKAAGSSKRRKPLQQHRDR</sequence>
<keyword evidence="5" id="KW-0804">Transcription</keyword>
<name>A0A9Q3QVN5_9HYPH</name>
<dbReference type="InterPro" id="IPR036388">
    <property type="entry name" value="WH-like_DNA-bd_sf"/>
</dbReference>
<evidence type="ECO:0000256" key="2">
    <source>
        <dbReference type="ARBA" id="ARBA00023015"/>
    </source>
</evidence>
<dbReference type="AlphaFoldDB" id="A0A9Q3QVN5"/>
<accession>A0A9Q3QVN5</accession>
<dbReference type="EMBL" id="JABDYC010000001">
    <property type="protein sequence ID" value="MBX5021693.1"/>
    <property type="molecule type" value="Genomic_DNA"/>
</dbReference>
<feature type="region of interest" description="Disordered" evidence="6">
    <location>
        <begin position="295"/>
        <end position="316"/>
    </location>
</feature>
<evidence type="ECO:0000256" key="1">
    <source>
        <dbReference type="ARBA" id="ARBA00009437"/>
    </source>
</evidence>
<dbReference type="SUPFAM" id="SSF53850">
    <property type="entry name" value="Periplasmic binding protein-like II"/>
    <property type="match status" value="1"/>
</dbReference>
<dbReference type="Proteomes" id="UP000749740">
    <property type="component" value="Unassembled WGS sequence"/>
</dbReference>
<dbReference type="PANTHER" id="PTHR30427:SF1">
    <property type="entry name" value="TRANSCRIPTIONAL ACTIVATOR PROTEIN LYSR"/>
    <property type="match status" value="1"/>
</dbReference>
<proteinExistence type="inferred from homology"/>
<protein>
    <submittedName>
        <fullName evidence="8">LysR family transcriptional regulator</fullName>
    </submittedName>
</protein>
<dbReference type="InterPro" id="IPR000847">
    <property type="entry name" value="LysR_HTH_N"/>
</dbReference>